<sequence>MSNSHMINQWRIETGAPSLKGDANDIYMIIEPELWPNWKVQLYQEVREPFYRHLFDKTPFAHIEQGPILVAVSQQSLFHRAIENLQTSPCGCLLYVKKDTHPDTLLRILRERLIAMRGSSTALLRYYEPRTLTPLLGTMSNEERSCFFQHIEQVYWYQERWHFITIEAIASPPKHYQWIITPEHISTMQSILQAQSGAVS</sequence>
<feature type="domain" description="DUF4123" evidence="1">
    <location>
        <begin position="27"/>
        <end position="145"/>
    </location>
</feature>
<name>A0A0H3ZWE0_9VIBR</name>
<protein>
    <recommendedName>
        <fullName evidence="1">DUF4123 domain-containing protein</fullName>
    </recommendedName>
</protein>
<reference evidence="2" key="1">
    <citation type="journal article" date="2015" name="MBio">
        <title>Eco-Evolutionary Dynamics of Episomes among Ecologically Cohesive Bacterial Populations.</title>
        <authorList>
            <person name="Xue H."/>
            <person name="Cordero O.X."/>
            <person name="Camas F.M."/>
            <person name="Trimble W."/>
            <person name="Meyer F."/>
            <person name="Guglielmini J."/>
            <person name="Rocha E.P."/>
            <person name="Polz M.F."/>
        </authorList>
    </citation>
    <scope>NUCLEOTIDE SEQUENCE</scope>
    <source>
        <strain evidence="2">FF_307</strain>
    </source>
</reference>
<dbReference type="AlphaFoldDB" id="A0A0H3ZWE0"/>
<accession>A0A0H3ZWE0</accession>
<evidence type="ECO:0000259" key="1">
    <source>
        <dbReference type="Pfam" id="PF13503"/>
    </source>
</evidence>
<proteinExistence type="predicted"/>
<dbReference type="InterPro" id="IPR025391">
    <property type="entry name" value="DUF4123"/>
</dbReference>
<evidence type="ECO:0000313" key="2">
    <source>
        <dbReference type="EMBL" id="AKN40595.1"/>
    </source>
</evidence>
<dbReference type="EMBL" id="KP795701">
    <property type="protein sequence ID" value="AKN40595.1"/>
    <property type="molecule type" value="Genomic_DNA"/>
</dbReference>
<organism evidence="2">
    <name type="scientific">Vibrio sp. FF_307</name>
    <dbReference type="NCBI Taxonomy" id="1652834"/>
    <lineage>
        <taxon>Bacteria</taxon>
        <taxon>Pseudomonadati</taxon>
        <taxon>Pseudomonadota</taxon>
        <taxon>Gammaproteobacteria</taxon>
        <taxon>Vibrionales</taxon>
        <taxon>Vibrionaceae</taxon>
        <taxon>Vibrio</taxon>
    </lineage>
</organism>
<dbReference type="Pfam" id="PF13503">
    <property type="entry name" value="DUF4123"/>
    <property type="match status" value="1"/>
</dbReference>